<feature type="non-terminal residue" evidence="1">
    <location>
        <position position="1"/>
    </location>
</feature>
<keyword evidence="2" id="KW-1185">Reference proteome</keyword>
<reference evidence="1" key="1">
    <citation type="submission" date="2021-06" db="EMBL/GenBank/DDBJ databases">
        <authorList>
            <person name="Kallberg Y."/>
            <person name="Tangrot J."/>
            <person name="Rosling A."/>
        </authorList>
    </citation>
    <scope>NUCLEOTIDE SEQUENCE</scope>
    <source>
        <strain evidence="1">MA461A</strain>
    </source>
</reference>
<dbReference type="Proteomes" id="UP000789920">
    <property type="component" value="Unassembled WGS sequence"/>
</dbReference>
<accession>A0ACA9QYA2</accession>
<name>A0ACA9QYA2_9GLOM</name>
<feature type="non-terminal residue" evidence="1">
    <location>
        <position position="167"/>
    </location>
</feature>
<protein>
    <submittedName>
        <fullName evidence="1">27121_t:CDS:1</fullName>
    </submittedName>
</protein>
<proteinExistence type="predicted"/>
<evidence type="ECO:0000313" key="2">
    <source>
        <dbReference type="Proteomes" id="UP000789920"/>
    </source>
</evidence>
<dbReference type="EMBL" id="CAJVQC010039633">
    <property type="protein sequence ID" value="CAG8768967.1"/>
    <property type="molecule type" value="Genomic_DNA"/>
</dbReference>
<sequence length="167" mass="20142">TAFGKLPATTGFSKTQHPFNLLYLTWLLHDGYNHSDKDLPLNIRGETIKSLYKERLDYQLDKYQHPLQSRWQYELIMAEQFLERREVHIEFVAWFLPKLRNLKKVPSSYLQKWELFQNWLDDPELNIEIQCLVKFGQKFYRPFTEFLVDYDPQPRIVESDNSLKCLP</sequence>
<gene>
    <name evidence="1" type="ORF">RPERSI_LOCUS16165</name>
</gene>
<comment type="caution">
    <text evidence="1">The sequence shown here is derived from an EMBL/GenBank/DDBJ whole genome shotgun (WGS) entry which is preliminary data.</text>
</comment>
<organism evidence="1 2">
    <name type="scientific">Racocetra persica</name>
    <dbReference type="NCBI Taxonomy" id="160502"/>
    <lineage>
        <taxon>Eukaryota</taxon>
        <taxon>Fungi</taxon>
        <taxon>Fungi incertae sedis</taxon>
        <taxon>Mucoromycota</taxon>
        <taxon>Glomeromycotina</taxon>
        <taxon>Glomeromycetes</taxon>
        <taxon>Diversisporales</taxon>
        <taxon>Gigasporaceae</taxon>
        <taxon>Racocetra</taxon>
    </lineage>
</organism>
<evidence type="ECO:0000313" key="1">
    <source>
        <dbReference type="EMBL" id="CAG8768967.1"/>
    </source>
</evidence>